<evidence type="ECO:0000256" key="3">
    <source>
        <dbReference type="ARBA" id="ARBA00022840"/>
    </source>
</evidence>
<feature type="compositionally biased region" description="Polar residues" evidence="6">
    <location>
        <begin position="1"/>
        <end position="16"/>
    </location>
</feature>
<gene>
    <name evidence="7" type="ORF">C1706_09945</name>
</gene>
<dbReference type="AlphaFoldDB" id="A0A4Q2EE54"/>
<dbReference type="GO" id="GO:0004357">
    <property type="term" value="F:glutamate-cysteine ligase activity"/>
    <property type="evidence" value="ECO:0007669"/>
    <property type="project" value="UniProtKB-EC"/>
</dbReference>
<feature type="region of interest" description="Disordered" evidence="6">
    <location>
        <begin position="1"/>
        <end position="23"/>
    </location>
</feature>
<evidence type="ECO:0000256" key="6">
    <source>
        <dbReference type="SAM" id="MobiDB-lite"/>
    </source>
</evidence>
<dbReference type="InterPro" id="IPR011793">
    <property type="entry name" value="YbdK"/>
</dbReference>
<organism evidence="7 8">
    <name type="scientific">Propioniciclava flava</name>
    <dbReference type="NCBI Taxonomy" id="2072026"/>
    <lineage>
        <taxon>Bacteria</taxon>
        <taxon>Bacillati</taxon>
        <taxon>Actinomycetota</taxon>
        <taxon>Actinomycetes</taxon>
        <taxon>Propionibacteriales</taxon>
        <taxon>Propionibacteriaceae</taxon>
        <taxon>Propioniciclava</taxon>
    </lineage>
</organism>
<accession>A0A4Q2EE54</accession>
<dbReference type="NCBIfam" id="TIGR02050">
    <property type="entry name" value="gshA_cyan_rel"/>
    <property type="match status" value="1"/>
</dbReference>
<evidence type="ECO:0000313" key="8">
    <source>
        <dbReference type="Proteomes" id="UP000290624"/>
    </source>
</evidence>
<protein>
    <recommendedName>
        <fullName evidence="5">Putative glutamate--cysteine ligase 2</fullName>
        <ecNumber evidence="5">6.3.2.2</ecNumber>
    </recommendedName>
    <alternativeName>
        <fullName evidence="5">Gamma-glutamylcysteine synthetase 2</fullName>
        <shortName evidence="5">GCS 2</shortName>
        <shortName evidence="5">Gamma-GCS 2</shortName>
    </alternativeName>
</protein>
<dbReference type="PANTHER" id="PTHR36510">
    <property type="entry name" value="GLUTAMATE--CYSTEINE LIGASE 2-RELATED"/>
    <property type="match status" value="1"/>
</dbReference>
<evidence type="ECO:0000256" key="4">
    <source>
        <dbReference type="ARBA" id="ARBA00048819"/>
    </source>
</evidence>
<evidence type="ECO:0000256" key="5">
    <source>
        <dbReference type="HAMAP-Rule" id="MF_01609"/>
    </source>
</evidence>
<dbReference type="HAMAP" id="MF_01609">
    <property type="entry name" value="Glu_cys_ligase_2"/>
    <property type="match status" value="1"/>
</dbReference>
<keyword evidence="1 5" id="KW-0436">Ligase</keyword>
<dbReference type="Gene3D" id="3.30.590.20">
    <property type="match status" value="1"/>
</dbReference>
<dbReference type="PANTHER" id="PTHR36510:SF1">
    <property type="entry name" value="GLUTAMATE--CYSTEINE LIGASE 2-RELATED"/>
    <property type="match status" value="1"/>
</dbReference>
<dbReference type="Pfam" id="PF04107">
    <property type="entry name" value="GCS2"/>
    <property type="match status" value="1"/>
</dbReference>
<keyword evidence="8" id="KW-1185">Reference proteome</keyword>
<dbReference type="SUPFAM" id="SSF55931">
    <property type="entry name" value="Glutamine synthetase/guanido kinase"/>
    <property type="match status" value="1"/>
</dbReference>
<dbReference type="GO" id="GO:0042398">
    <property type="term" value="P:modified amino acid biosynthetic process"/>
    <property type="evidence" value="ECO:0007669"/>
    <property type="project" value="InterPro"/>
</dbReference>
<evidence type="ECO:0000256" key="1">
    <source>
        <dbReference type="ARBA" id="ARBA00022598"/>
    </source>
</evidence>
<name>A0A4Q2EE54_9ACTN</name>
<sequence>MRSWSTMCHRTPSSPAWSPIPNRIPSPRQAIMSPLDFTPSERGSLGIEWEVALVDSQTRALASGAPAVLSRLGATKDGPLRGEYLTCMVELVTGVHSIVGAAVAELRADLDRLASAADAEGLAVYAAGTHPFSRAADVQVERGPSYDTVAEQNAWWARRMLICGTHLHVGVPDRELTMPLVHGLAQLSPLLLALTASSPFFEAEDTGFDSQRTMLFQQLPTNGLPPDLHDWTAFEAYYDQIAAAKMVSGPSEIRWDVRPAPKFGTVELRVTDASPTLTEIGCLAAWAQCLTEYIIDGELSGAPLPSLAPWFVRENKWRAARYGLAADLITTDGSLPMREAVAQWHTRLAPYADRWGCRSALDRALVLCAEGNSAERQRAIAADADLLTVVDAVCAETKEAL</sequence>
<keyword evidence="2 5" id="KW-0547">Nucleotide-binding</keyword>
<reference evidence="7 8" key="1">
    <citation type="submission" date="2018-01" db="EMBL/GenBank/DDBJ databases">
        <title>Lactibacter flavus gen. nov., sp. nov., a novel bacterium of the family Propionibacteriaceae isolated from raw milk and dairy products.</title>
        <authorList>
            <person name="Wenning M."/>
            <person name="Breitenwieser F."/>
            <person name="Huptas C."/>
            <person name="von Neubeck M."/>
            <person name="Busse H.-J."/>
            <person name="Scherer S."/>
        </authorList>
    </citation>
    <scope>NUCLEOTIDE SEQUENCE [LARGE SCALE GENOMIC DNA]</scope>
    <source>
        <strain evidence="7 8">VG341</strain>
    </source>
</reference>
<proteinExistence type="inferred from homology"/>
<dbReference type="EC" id="6.3.2.2" evidence="5"/>
<comment type="function">
    <text evidence="5">ATP-dependent carboxylate-amine ligase which exhibits weak glutamate--cysteine ligase activity.</text>
</comment>
<keyword evidence="3 5" id="KW-0067">ATP-binding</keyword>
<evidence type="ECO:0000256" key="2">
    <source>
        <dbReference type="ARBA" id="ARBA00022741"/>
    </source>
</evidence>
<dbReference type="Proteomes" id="UP000290624">
    <property type="component" value="Unassembled WGS sequence"/>
</dbReference>
<dbReference type="GO" id="GO:0005524">
    <property type="term" value="F:ATP binding"/>
    <property type="evidence" value="ECO:0007669"/>
    <property type="project" value="UniProtKB-KW"/>
</dbReference>
<dbReference type="InterPro" id="IPR006336">
    <property type="entry name" value="GCS2"/>
</dbReference>
<comment type="caution">
    <text evidence="7">The sequence shown here is derived from an EMBL/GenBank/DDBJ whole genome shotgun (WGS) entry which is preliminary data.</text>
</comment>
<comment type="similarity">
    <text evidence="5">Belongs to the glutamate--cysteine ligase type 2 family. YbdK subfamily.</text>
</comment>
<evidence type="ECO:0000313" key="7">
    <source>
        <dbReference type="EMBL" id="RXW31860.1"/>
    </source>
</evidence>
<dbReference type="InterPro" id="IPR050141">
    <property type="entry name" value="GCL_type2/YbdK_subfam"/>
</dbReference>
<comment type="catalytic activity">
    <reaction evidence="4 5">
        <text>L-cysteine + L-glutamate + ATP = gamma-L-glutamyl-L-cysteine + ADP + phosphate + H(+)</text>
        <dbReference type="Rhea" id="RHEA:13285"/>
        <dbReference type="ChEBI" id="CHEBI:15378"/>
        <dbReference type="ChEBI" id="CHEBI:29985"/>
        <dbReference type="ChEBI" id="CHEBI:30616"/>
        <dbReference type="ChEBI" id="CHEBI:35235"/>
        <dbReference type="ChEBI" id="CHEBI:43474"/>
        <dbReference type="ChEBI" id="CHEBI:58173"/>
        <dbReference type="ChEBI" id="CHEBI:456216"/>
        <dbReference type="EC" id="6.3.2.2"/>
    </reaction>
</comment>
<dbReference type="OrthoDB" id="9769628at2"/>
<dbReference type="EMBL" id="PPCV01000006">
    <property type="protein sequence ID" value="RXW31860.1"/>
    <property type="molecule type" value="Genomic_DNA"/>
</dbReference>
<dbReference type="InterPro" id="IPR014746">
    <property type="entry name" value="Gln_synth/guanido_kin_cat_dom"/>
</dbReference>